<dbReference type="PROSITE" id="PS00198">
    <property type="entry name" value="4FE4S_FER_1"/>
    <property type="match status" value="2"/>
</dbReference>
<dbReference type="InterPro" id="IPR023210">
    <property type="entry name" value="NADP_OxRdtase_dom"/>
</dbReference>
<dbReference type="GO" id="GO:0016491">
    <property type="term" value="F:oxidoreductase activity"/>
    <property type="evidence" value="ECO:0007669"/>
    <property type="project" value="InterPro"/>
</dbReference>
<feature type="domain" description="4Fe-4S ferredoxin-type" evidence="4">
    <location>
        <begin position="259"/>
        <end position="288"/>
    </location>
</feature>
<reference evidence="5 6" key="1">
    <citation type="submission" date="2016-10" db="EMBL/GenBank/DDBJ databases">
        <title>Complete Genome Sequence of Peptococcaceae strain DCMF.</title>
        <authorList>
            <person name="Edwards R.J."/>
            <person name="Holland S.I."/>
            <person name="Deshpande N.P."/>
            <person name="Wong Y.K."/>
            <person name="Ertan H."/>
            <person name="Manefield M."/>
            <person name="Russell T.L."/>
            <person name="Lee M.J."/>
        </authorList>
    </citation>
    <scope>NUCLEOTIDE SEQUENCE [LARGE SCALE GENOMIC DNA]</scope>
    <source>
        <strain evidence="5 6">DCMF</strain>
    </source>
</reference>
<gene>
    <name evidence="5" type="ORF">DCMF_10450</name>
</gene>
<dbReference type="InterPro" id="IPR053135">
    <property type="entry name" value="AKR2_Oxidoreductase"/>
</dbReference>
<keyword evidence="6" id="KW-1185">Reference proteome</keyword>
<dbReference type="EMBL" id="CP017634">
    <property type="protein sequence ID" value="ATW25133.1"/>
    <property type="molecule type" value="Genomic_DNA"/>
</dbReference>
<sequence>MKKGMLGKTGIEVSELCFGILPMGPLQANLPVPEGAKLIRSAVEQDVNFLDTAEAYQTYPPIRAALEGWDKEIIIASKSAADTYEKMEKAVYDALEALGRSYIDIFHLHAARVEASVFEERQGALQCLKDLRKKGLVRAVGISTHAVEAVERAAQVDDIDVVFPIINQTGLGIIGGSVTDMLSAIAKVHQAGKGIYAMKALGGGHLIGQLKSAFDFVRDIPGIASVAVGMVNAKELEVNLKLFNNVAPGDWLAVDHKINKKLLVASFCKGCGTCLDACPNQALSLHDGKAEVNHQLCLLCGYCNPVCPEFALRLV</sequence>
<dbReference type="SUPFAM" id="SSF54862">
    <property type="entry name" value="4Fe-4S ferredoxins"/>
    <property type="match status" value="1"/>
</dbReference>
<dbReference type="GO" id="GO:0051536">
    <property type="term" value="F:iron-sulfur cluster binding"/>
    <property type="evidence" value="ECO:0007669"/>
    <property type="project" value="UniProtKB-KW"/>
</dbReference>
<dbReference type="PRINTS" id="PR00069">
    <property type="entry name" value="ALDKETRDTASE"/>
</dbReference>
<dbReference type="Pfam" id="PF12838">
    <property type="entry name" value="Fer4_7"/>
    <property type="match status" value="1"/>
</dbReference>
<dbReference type="PROSITE" id="PS51379">
    <property type="entry name" value="4FE4S_FER_2"/>
    <property type="match status" value="2"/>
</dbReference>
<dbReference type="InterPro" id="IPR017896">
    <property type="entry name" value="4Fe4S_Fe-S-bd"/>
</dbReference>
<evidence type="ECO:0000256" key="2">
    <source>
        <dbReference type="ARBA" id="ARBA00023004"/>
    </source>
</evidence>
<keyword evidence="1" id="KW-0479">Metal-binding</keyword>
<dbReference type="Pfam" id="PF00248">
    <property type="entry name" value="Aldo_ket_red"/>
    <property type="match status" value="1"/>
</dbReference>
<evidence type="ECO:0000313" key="5">
    <source>
        <dbReference type="EMBL" id="ATW25133.1"/>
    </source>
</evidence>
<dbReference type="SUPFAM" id="SSF51430">
    <property type="entry name" value="NAD(P)-linked oxidoreductase"/>
    <property type="match status" value="1"/>
</dbReference>
<name>A0A3G1KRM2_FORW1</name>
<feature type="domain" description="4Fe-4S ferredoxin-type" evidence="4">
    <location>
        <begin position="289"/>
        <end position="315"/>
    </location>
</feature>
<evidence type="ECO:0000259" key="4">
    <source>
        <dbReference type="PROSITE" id="PS51379"/>
    </source>
</evidence>
<dbReference type="OrthoDB" id="9804790at2"/>
<dbReference type="InterPro" id="IPR017900">
    <property type="entry name" value="4Fe4S_Fe_S_CS"/>
</dbReference>
<dbReference type="AlphaFoldDB" id="A0A3G1KRM2"/>
<dbReference type="PANTHER" id="PTHR43312:SF1">
    <property type="entry name" value="NADP-DEPENDENT OXIDOREDUCTASE DOMAIN-CONTAINING PROTEIN"/>
    <property type="match status" value="1"/>
</dbReference>
<dbReference type="Gene3D" id="3.20.20.100">
    <property type="entry name" value="NADP-dependent oxidoreductase domain"/>
    <property type="match status" value="1"/>
</dbReference>
<evidence type="ECO:0000256" key="3">
    <source>
        <dbReference type="ARBA" id="ARBA00023014"/>
    </source>
</evidence>
<organism evidence="5 6">
    <name type="scientific">Formimonas warabiya</name>
    <dbReference type="NCBI Taxonomy" id="1761012"/>
    <lineage>
        <taxon>Bacteria</taxon>
        <taxon>Bacillati</taxon>
        <taxon>Bacillota</taxon>
        <taxon>Clostridia</taxon>
        <taxon>Eubacteriales</taxon>
        <taxon>Peptococcaceae</taxon>
        <taxon>Candidatus Formimonas</taxon>
    </lineage>
</organism>
<dbReference type="RefSeq" id="WP_148134384.1">
    <property type="nucleotide sequence ID" value="NZ_CP017634.1"/>
</dbReference>
<accession>A0A3G1KRM2</accession>
<dbReference type="Gene3D" id="3.30.70.20">
    <property type="match status" value="1"/>
</dbReference>
<protein>
    <recommendedName>
        <fullName evidence="4">4Fe-4S ferredoxin-type domain-containing protein</fullName>
    </recommendedName>
</protein>
<dbReference type="GO" id="GO:0046872">
    <property type="term" value="F:metal ion binding"/>
    <property type="evidence" value="ECO:0007669"/>
    <property type="project" value="UniProtKB-KW"/>
</dbReference>
<dbReference type="CDD" id="cd19100">
    <property type="entry name" value="AKR_unchar"/>
    <property type="match status" value="1"/>
</dbReference>
<proteinExistence type="predicted"/>
<dbReference type="InterPro" id="IPR020471">
    <property type="entry name" value="AKR"/>
</dbReference>
<evidence type="ECO:0000313" key="6">
    <source>
        <dbReference type="Proteomes" id="UP000323521"/>
    </source>
</evidence>
<dbReference type="Proteomes" id="UP000323521">
    <property type="component" value="Chromosome"/>
</dbReference>
<dbReference type="KEGG" id="fwa:DCMF_10450"/>
<evidence type="ECO:0000256" key="1">
    <source>
        <dbReference type="ARBA" id="ARBA00022723"/>
    </source>
</evidence>
<keyword evidence="3" id="KW-0411">Iron-sulfur</keyword>
<dbReference type="PANTHER" id="PTHR43312">
    <property type="entry name" value="D-THREO-ALDOSE 1-DEHYDROGENASE"/>
    <property type="match status" value="1"/>
</dbReference>
<dbReference type="InterPro" id="IPR036812">
    <property type="entry name" value="NAD(P)_OxRdtase_dom_sf"/>
</dbReference>
<keyword evidence="2" id="KW-0408">Iron</keyword>